<sequence length="186" mass="20448">MSQSSLPQTSLRVADLPQNRPTAFEIKPDTEALTTLAAELDIQQIKKLVFTGEVRAFGASDWELKGQLGATVVQPCVVTLSPVTTRLDEPVERRFLKTVPEFSSDEEEVEMPDDENAEPLQSHIDLNAVLQEALALLIPQFPRAQGAQLKESVFTEAGKKAMTDEDARPFAGLSALRDQLTAKDDE</sequence>
<proteinExistence type="predicted"/>
<keyword evidence="2" id="KW-1185">Reference proteome</keyword>
<protein>
    <recommendedName>
        <fullName evidence="3">ACR</fullName>
    </recommendedName>
</protein>
<dbReference type="RefSeq" id="WP_058239173.1">
    <property type="nucleotide sequence ID" value="NZ_CYPW01000009.1"/>
</dbReference>
<accession>A0A0P1EPB9</accession>
<dbReference type="OrthoDB" id="8443793at2"/>
<evidence type="ECO:0008006" key="3">
    <source>
        <dbReference type="Google" id="ProtNLM"/>
    </source>
</evidence>
<dbReference type="Pfam" id="PF02620">
    <property type="entry name" value="YceD"/>
    <property type="match status" value="1"/>
</dbReference>
<evidence type="ECO:0000313" key="2">
    <source>
        <dbReference type="Proteomes" id="UP000054823"/>
    </source>
</evidence>
<name>A0A0P1EPB9_9RHOB</name>
<evidence type="ECO:0000313" key="1">
    <source>
        <dbReference type="EMBL" id="CUH51938.1"/>
    </source>
</evidence>
<gene>
    <name evidence="1" type="ORF">SHM7688_01378</name>
</gene>
<dbReference type="EMBL" id="CYPW01000009">
    <property type="protein sequence ID" value="CUH51938.1"/>
    <property type="molecule type" value="Genomic_DNA"/>
</dbReference>
<dbReference type="InterPro" id="IPR003772">
    <property type="entry name" value="YceD"/>
</dbReference>
<organism evidence="1 2">
    <name type="scientific">Shimia marina</name>
    <dbReference type="NCBI Taxonomy" id="321267"/>
    <lineage>
        <taxon>Bacteria</taxon>
        <taxon>Pseudomonadati</taxon>
        <taxon>Pseudomonadota</taxon>
        <taxon>Alphaproteobacteria</taxon>
        <taxon>Rhodobacterales</taxon>
        <taxon>Roseobacteraceae</taxon>
    </lineage>
</organism>
<dbReference type="STRING" id="321267.SHM7688_01378"/>
<dbReference type="Proteomes" id="UP000054823">
    <property type="component" value="Unassembled WGS sequence"/>
</dbReference>
<reference evidence="1 2" key="1">
    <citation type="submission" date="2015-09" db="EMBL/GenBank/DDBJ databases">
        <authorList>
            <consortium name="Swine Surveillance"/>
        </authorList>
    </citation>
    <scope>NUCLEOTIDE SEQUENCE [LARGE SCALE GENOMIC DNA]</scope>
    <source>
        <strain evidence="1 2">CECT 7688</strain>
    </source>
</reference>
<dbReference type="AlphaFoldDB" id="A0A0P1EPB9"/>